<keyword evidence="3" id="KW-1185">Reference proteome</keyword>
<gene>
    <name evidence="2" type="ORF">E2C01_051757</name>
</gene>
<protein>
    <submittedName>
        <fullName evidence="2">Uncharacterized protein</fullName>
    </submittedName>
</protein>
<feature type="region of interest" description="Disordered" evidence="1">
    <location>
        <begin position="21"/>
        <end position="69"/>
    </location>
</feature>
<accession>A0A5B7GCN1</accession>
<evidence type="ECO:0000313" key="2">
    <source>
        <dbReference type="EMBL" id="MPC57771.1"/>
    </source>
</evidence>
<comment type="caution">
    <text evidence="2">The sequence shown here is derived from an EMBL/GenBank/DDBJ whole genome shotgun (WGS) entry which is preliminary data.</text>
</comment>
<sequence length="69" mass="7796">MAGPDKSLSLTFVRAAFLLEQHDHHHHHHQEHDASNNSHERRHQREALCGEGKGAQRLARDAWGEGSVT</sequence>
<proteinExistence type="predicted"/>
<reference evidence="2 3" key="1">
    <citation type="submission" date="2019-05" db="EMBL/GenBank/DDBJ databases">
        <title>Another draft genome of Portunus trituberculatus and its Hox gene families provides insights of decapod evolution.</title>
        <authorList>
            <person name="Jeong J.-H."/>
            <person name="Song I."/>
            <person name="Kim S."/>
            <person name="Choi T."/>
            <person name="Kim D."/>
            <person name="Ryu S."/>
            <person name="Kim W."/>
        </authorList>
    </citation>
    <scope>NUCLEOTIDE SEQUENCE [LARGE SCALE GENOMIC DNA]</scope>
    <source>
        <tissue evidence="2">Muscle</tissue>
    </source>
</reference>
<evidence type="ECO:0000256" key="1">
    <source>
        <dbReference type="SAM" id="MobiDB-lite"/>
    </source>
</evidence>
<evidence type="ECO:0000313" key="3">
    <source>
        <dbReference type="Proteomes" id="UP000324222"/>
    </source>
</evidence>
<dbReference type="AlphaFoldDB" id="A0A5B7GCN1"/>
<dbReference type="Proteomes" id="UP000324222">
    <property type="component" value="Unassembled WGS sequence"/>
</dbReference>
<dbReference type="EMBL" id="VSRR010015066">
    <property type="protein sequence ID" value="MPC57771.1"/>
    <property type="molecule type" value="Genomic_DNA"/>
</dbReference>
<name>A0A5B7GCN1_PORTR</name>
<organism evidence="2 3">
    <name type="scientific">Portunus trituberculatus</name>
    <name type="common">Swimming crab</name>
    <name type="synonym">Neptunus trituberculatus</name>
    <dbReference type="NCBI Taxonomy" id="210409"/>
    <lineage>
        <taxon>Eukaryota</taxon>
        <taxon>Metazoa</taxon>
        <taxon>Ecdysozoa</taxon>
        <taxon>Arthropoda</taxon>
        <taxon>Crustacea</taxon>
        <taxon>Multicrustacea</taxon>
        <taxon>Malacostraca</taxon>
        <taxon>Eumalacostraca</taxon>
        <taxon>Eucarida</taxon>
        <taxon>Decapoda</taxon>
        <taxon>Pleocyemata</taxon>
        <taxon>Brachyura</taxon>
        <taxon>Eubrachyura</taxon>
        <taxon>Portunoidea</taxon>
        <taxon>Portunidae</taxon>
        <taxon>Portuninae</taxon>
        <taxon>Portunus</taxon>
    </lineage>
</organism>